<dbReference type="Proteomes" id="UP001139103">
    <property type="component" value="Unassembled WGS sequence"/>
</dbReference>
<dbReference type="Pfam" id="PF01436">
    <property type="entry name" value="NHL"/>
    <property type="match status" value="2"/>
</dbReference>
<dbReference type="AlphaFoldDB" id="A0A9X1MIX1"/>
<feature type="compositionally biased region" description="Pro residues" evidence="2">
    <location>
        <begin position="65"/>
        <end position="75"/>
    </location>
</feature>
<keyword evidence="1" id="KW-0677">Repeat</keyword>
<dbReference type="PROSITE" id="PS51257">
    <property type="entry name" value="PROKAR_LIPOPROTEIN"/>
    <property type="match status" value="1"/>
</dbReference>
<dbReference type="InterPro" id="IPR011042">
    <property type="entry name" value="6-blade_b-propeller_TolB-like"/>
</dbReference>
<evidence type="ECO:0000256" key="1">
    <source>
        <dbReference type="ARBA" id="ARBA00022737"/>
    </source>
</evidence>
<feature type="signal peptide" evidence="3">
    <location>
        <begin position="1"/>
        <end position="28"/>
    </location>
</feature>
<dbReference type="Pfam" id="PF13905">
    <property type="entry name" value="Thioredoxin_8"/>
    <property type="match status" value="1"/>
</dbReference>
<evidence type="ECO:0000256" key="3">
    <source>
        <dbReference type="SAM" id="SignalP"/>
    </source>
</evidence>
<name>A0A9X1MIX1_9BACT</name>
<dbReference type="SUPFAM" id="SSF63825">
    <property type="entry name" value="YWTD domain"/>
    <property type="match status" value="1"/>
</dbReference>
<dbReference type="InterPro" id="IPR045302">
    <property type="entry name" value="NHL2_NHL_rpt_dom"/>
</dbReference>
<feature type="domain" description="Thioredoxin" evidence="4">
    <location>
        <begin position="67"/>
        <end position="212"/>
    </location>
</feature>
<organism evidence="5 6">
    <name type="scientific">Blastopirellula sediminis</name>
    <dbReference type="NCBI Taxonomy" id="2894196"/>
    <lineage>
        <taxon>Bacteria</taxon>
        <taxon>Pseudomonadati</taxon>
        <taxon>Planctomycetota</taxon>
        <taxon>Planctomycetia</taxon>
        <taxon>Pirellulales</taxon>
        <taxon>Pirellulaceae</taxon>
        <taxon>Blastopirellula</taxon>
    </lineage>
</organism>
<comment type="caution">
    <text evidence="5">The sequence shown here is derived from an EMBL/GenBank/DDBJ whole genome shotgun (WGS) entry which is preliminary data.</text>
</comment>
<evidence type="ECO:0000256" key="2">
    <source>
        <dbReference type="SAM" id="MobiDB-lite"/>
    </source>
</evidence>
<evidence type="ECO:0000313" key="5">
    <source>
        <dbReference type="EMBL" id="MCC9627606.1"/>
    </source>
</evidence>
<dbReference type="PANTHER" id="PTHR46388:SF2">
    <property type="entry name" value="NHL REPEAT-CONTAINING PROTEIN 2"/>
    <property type="match status" value="1"/>
</dbReference>
<accession>A0A9X1MIX1</accession>
<dbReference type="CDD" id="cd14951">
    <property type="entry name" value="NHL-2_like"/>
    <property type="match status" value="1"/>
</dbReference>
<dbReference type="EMBL" id="JAJKFT010000004">
    <property type="protein sequence ID" value="MCC9627606.1"/>
    <property type="molecule type" value="Genomic_DNA"/>
</dbReference>
<feature type="compositionally biased region" description="Basic and acidic residues" evidence="2">
    <location>
        <begin position="53"/>
        <end position="63"/>
    </location>
</feature>
<dbReference type="PANTHER" id="PTHR46388">
    <property type="entry name" value="NHL REPEAT-CONTAINING PROTEIN 2"/>
    <property type="match status" value="1"/>
</dbReference>
<dbReference type="InterPro" id="IPR013766">
    <property type="entry name" value="Thioredoxin_domain"/>
</dbReference>
<dbReference type="RefSeq" id="WP_230216128.1">
    <property type="nucleotide sequence ID" value="NZ_JAJKFT010000004.1"/>
</dbReference>
<dbReference type="InterPro" id="IPR001258">
    <property type="entry name" value="NHL_repeat"/>
</dbReference>
<keyword evidence="6" id="KW-1185">Reference proteome</keyword>
<sequence length="731" mass="79820">MMQTNRSLSICLMLVLLLSTFGCGPSRPAVVAAAEEGRKAAEQTDAEPADPAKPAEGEEDNKIPEPFPRRIPSPEFPTDMEWMNTSGPVRLRDLRGKFVLLDFWTYCCINCIHILPELKKLEHEFPNELVVIGVHSAKFENEGDAKNIAEAILRYEIEHPVVNDNQHRIWNSFFVRSWPTMYLIDPEGNVVFGRSGEFEAKEIAAVLNRAIPYYEQQKTLDRTPIRFELLAYSQDPTPLRFPGKVLADEKSNRLFIADSNHNRIVVADLDGKLIETIGNGAIGTSDGDYANASFHHLQGMALDGDALYVADTENHMLRQVDLKAKTVKTIAGKGEQGRSAWPGMPETGMLRSQVPDRYVGKPLETALNSPWALWVKGDDLYIAMAGPHQIWKMKLDGSEIGPYAGNGREDIVDGPLLPPVPYEQGYSSFAQPSGLTSDGTWLYVADSEGSSIRAVPFDPKEKVRTVTGSAHLASGRLFDFGDKDGSATEARLQHALGVCYVDGQIYIADTYNSKIRVADAKTGDVKTVAGTGEHGADDNAPTFDEPAGLSYAKGKLYVADTNNHLIRTIDLKTNQVKTLTIEGLTPPSPPKVKQAPNFSSAVEVMLDPAKVTATDGQVKLNVDIQLPVGWKINTLAPTSYYLEGKSSGPAQIAAEVELMTLPEPKSQFTISVPVAGEGKSTVKLSLRYYFCEDGVDGLCKTAEVRWTVPLEVVASGGESGVTLTTQPEVGL</sequence>
<gene>
    <name evidence="5" type="ORF">LOC68_04315</name>
</gene>
<dbReference type="InterPro" id="IPR036249">
    <property type="entry name" value="Thioredoxin-like_sf"/>
</dbReference>
<dbReference type="Gene3D" id="2.120.10.30">
    <property type="entry name" value="TolB, C-terminal domain"/>
    <property type="match status" value="3"/>
</dbReference>
<dbReference type="InterPro" id="IPR012336">
    <property type="entry name" value="Thioredoxin-like_fold"/>
</dbReference>
<feature type="region of interest" description="Disordered" evidence="2">
    <location>
        <begin position="34"/>
        <end position="79"/>
    </location>
</feature>
<proteinExistence type="predicted"/>
<evidence type="ECO:0000259" key="4">
    <source>
        <dbReference type="PROSITE" id="PS51352"/>
    </source>
</evidence>
<keyword evidence="3" id="KW-0732">Signal</keyword>
<dbReference type="PROSITE" id="PS51352">
    <property type="entry name" value="THIOREDOXIN_2"/>
    <property type="match status" value="1"/>
</dbReference>
<dbReference type="Gene3D" id="3.40.30.10">
    <property type="entry name" value="Glutaredoxin"/>
    <property type="match status" value="1"/>
</dbReference>
<evidence type="ECO:0000313" key="6">
    <source>
        <dbReference type="Proteomes" id="UP001139103"/>
    </source>
</evidence>
<protein>
    <submittedName>
        <fullName evidence="5">Redoxin domain-containing protein</fullName>
    </submittedName>
</protein>
<feature type="chain" id="PRO_5040789370" evidence="3">
    <location>
        <begin position="29"/>
        <end position="731"/>
    </location>
</feature>
<dbReference type="SUPFAM" id="SSF52833">
    <property type="entry name" value="Thioredoxin-like"/>
    <property type="match status" value="1"/>
</dbReference>
<reference evidence="5" key="1">
    <citation type="submission" date="2021-11" db="EMBL/GenBank/DDBJ databases">
        <title>Genome sequence.</title>
        <authorList>
            <person name="Sun Q."/>
        </authorList>
    </citation>
    <scope>NUCLEOTIDE SEQUENCE</scope>
    <source>
        <strain evidence="5">JC732</strain>
    </source>
</reference>